<feature type="domain" description="N-acetyltransferase" evidence="3">
    <location>
        <begin position="5"/>
        <end position="157"/>
    </location>
</feature>
<dbReference type="SUPFAM" id="SSF55729">
    <property type="entry name" value="Acyl-CoA N-acyltransferases (Nat)"/>
    <property type="match status" value="2"/>
</dbReference>
<proteinExistence type="predicted"/>
<dbReference type="GO" id="GO:0016746">
    <property type="term" value="F:acyltransferase activity"/>
    <property type="evidence" value="ECO:0007669"/>
    <property type="project" value="UniProtKB-KW"/>
</dbReference>
<name>A0ABW8ED61_STRT5</name>
<evidence type="ECO:0000259" key="3">
    <source>
        <dbReference type="PROSITE" id="PS51186"/>
    </source>
</evidence>
<reference evidence="4 5" key="1">
    <citation type="submission" date="2024-10" db="EMBL/GenBank/DDBJ databases">
        <title>The Natural Products Discovery Center: Release of the First 8490 Sequenced Strains for Exploring Actinobacteria Biosynthetic Diversity.</title>
        <authorList>
            <person name="Kalkreuter E."/>
            <person name="Kautsar S.A."/>
            <person name="Yang D."/>
            <person name="Bader C.D."/>
            <person name="Teijaro C.N."/>
            <person name="Fluegel L."/>
            <person name="Davis C.M."/>
            <person name="Simpson J.R."/>
            <person name="Lauterbach L."/>
            <person name="Steele A.D."/>
            <person name="Gui C."/>
            <person name="Meng S."/>
            <person name="Li G."/>
            <person name="Viehrig K."/>
            <person name="Ye F."/>
            <person name="Su P."/>
            <person name="Kiefer A.F."/>
            <person name="Nichols A."/>
            <person name="Cepeda A.J."/>
            <person name="Yan W."/>
            <person name="Fan B."/>
            <person name="Jiang Y."/>
            <person name="Adhikari A."/>
            <person name="Zheng C.-J."/>
            <person name="Schuster L."/>
            <person name="Cowan T.M."/>
            <person name="Smanski M.J."/>
            <person name="Chevrette M.G."/>
            <person name="De Carvalho L.P.S."/>
            <person name="Shen B."/>
        </authorList>
    </citation>
    <scope>NUCLEOTIDE SEQUENCE [LARGE SCALE GENOMIC DNA]</scope>
    <source>
        <strain evidence="4 5">NPDC087220</strain>
    </source>
</reference>
<sequence>MTTPHAIRPLDLPASDADTDAWLDVLAAARAADLPELPPPSRVEVAGRLRVPPARGRTALWAAEDGVAQLLLFTDEENRHTAFLGTLAVHPRSRRRGLGTALWQQVRAGLLADGRTSVSVEIEDGGPGRAFAESLGFENVLPMAWYVQDVPEAPDGGGADPAGYTLLHWPGLVPDAWAEAAAAAHSAMEDAPTGGLDEQTLSWTPQRLHAAQQHILDRGAALSTVAAVTPQGEVAAYTELVLPDPDGPRALQCDTVVVPRHRGKGLGRAVKLRMLAEAAARHPNLRTIATTVADDNAPMRAVNASLGYRRERGAAVWQLKL</sequence>
<evidence type="ECO:0000313" key="5">
    <source>
        <dbReference type="Proteomes" id="UP001617351"/>
    </source>
</evidence>
<dbReference type="InterPro" id="IPR050832">
    <property type="entry name" value="Bact_Acetyltransf"/>
</dbReference>
<evidence type="ECO:0000313" key="4">
    <source>
        <dbReference type="EMBL" id="MFJ2820132.1"/>
    </source>
</evidence>
<dbReference type="Pfam" id="PF00583">
    <property type="entry name" value="Acetyltransf_1"/>
    <property type="match status" value="2"/>
</dbReference>
<dbReference type="PROSITE" id="PS51186">
    <property type="entry name" value="GNAT"/>
    <property type="match status" value="2"/>
</dbReference>
<keyword evidence="1 4" id="KW-0808">Transferase</keyword>
<keyword evidence="2 4" id="KW-0012">Acyltransferase</keyword>
<dbReference type="PANTHER" id="PTHR43877">
    <property type="entry name" value="AMINOALKYLPHOSPHONATE N-ACETYLTRANSFERASE-RELATED-RELATED"/>
    <property type="match status" value="1"/>
</dbReference>
<gene>
    <name evidence="4" type="ORF">ACIO7M_03305</name>
</gene>
<dbReference type="Proteomes" id="UP001617351">
    <property type="component" value="Unassembled WGS sequence"/>
</dbReference>
<evidence type="ECO:0000256" key="2">
    <source>
        <dbReference type="ARBA" id="ARBA00023315"/>
    </source>
</evidence>
<evidence type="ECO:0000256" key="1">
    <source>
        <dbReference type="ARBA" id="ARBA00022679"/>
    </source>
</evidence>
<dbReference type="CDD" id="cd04301">
    <property type="entry name" value="NAT_SF"/>
    <property type="match status" value="2"/>
</dbReference>
<comment type="caution">
    <text evidence="4">The sequence shown here is derived from an EMBL/GenBank/DDBJ whole genome shotgun (WGS) entry which is preliminary data.</text>
</comment>
<dbReference type="InterPro" id="IPR016181">
    <property type="entry name" value="Acyl_CoA_acyltransferase"/>
</dbReference>
<dbReference type="EC" id="2.3.1.-" evidence="4"/>
<dbReference type="InterPro" id="IPR000182">
    <property type="entry name" value="GNAT_dom"/>
</dbReference>
<organism evidence="4 5">
    <name type="scientific">Streptomyces toxytricini</name>
    <name type="common">Actinomyces toxytricini</name>
    <dbReference type="NCBI Taxonomy" id="67369"/>
    <lineage>
        <taxon>Bacteria</taxon>
        <taxon>Bacillati</taxon>
        <taxon>Actinomycetota</taxon>
        <taxon>Actinomycetes</taxon>
        <taxon>Kitasatosporales</taxon>
        <taxon>Streptomycetaceae</taxon>
        <taxon>Streptomyces</taxon>
    </lineage>
</organism>
<feature type="domain" description="N-acetyltransferase" evidence="3">
    <location>
        <begin position="183"/>
        <end position="321"/>
    </location>
</feature>
<dbReference type="Gene3D" id="3.40.630.30">
    <property type="match status" value="1"/>
</dbReference>
<protein>
    <submittedName>
        <fullName evidence="4">GNAT family N-acetyltransferase</fullName>
        <ecNumber evidence="4">2.3.1.-</ecNumber>
    </submittedName>
</protein>
<accession>A0ABW8ED61</accession>
<keyword evidence="5" id="KW-1185">Reference proteome</keyword>
<dbReference type="RefSeq" id="WP_402377115.1">
    <property type="nucleotide sequence ID" value="NZ_JBIUYY010000001.1"/>
</dbReference>
<dbReference type="EMBL" id="JBIUYY010000001">
    <property type="protein sequence ID" value="MFJ2820132.1"/>
    <property type="molecule type" value="Genomic_DNA"/>
</dbReference>